<evidence type="ECO:0000256" key="1">
    <source>
        <dbReference type="ARBA" id="ARBA00004141"/>
    </source>
</evidence>
<evidence type="ECO:0000313" key="8">
    <source>
        <dbReference type="EMBL" id="APW61015.1"/>
    </source>
</evidence>
<dbReference type="Gene3D" id="1.25.40.10">
    <property type="entry name" value="Tetratricopeptide repeat domain"/>
    <property type="match status" value="1"/>
</dbReference>
<feature type="transmembrane region" description="Helical" evidence="6">
    <location>
        <begin position="457"/>
        <end position="478"/>
    </location>
</feature>
<dbReference type="OrthoDB" id="274640at2"/>
<dbReference type="AlphaFoldDB" id="A0A1U7CPZ4"/>
<evidence type="ECO:0000256" key="3">
    <source>
        <dbReference type="ARBA" id="ARBA00022989"/>
    </source>
</evidence>
<dbReference type="PANTHER" id="PTHR37422">
    <property type="entry name" value="TEICHURONIC ACID BIOSYNTHESIS PROTEIN TUAE"/>
    <property type="match status" value="1"/>
</dbReference>
<evidence type="ECO:0000256" key="2">
    <source>
        <dbReference type="ARBA" id="ARBA00022692"/>
    </source>
</evidence>
<comment type="subcellular location">
    <subcellularLocation>
        <location evidence="1">Membrane</location>
        <topology evidence="1">Multi-pass membrane protein</topology>
    </subcellularLocation>
</comment>
<evidence type="ECO:0000256" key="6">
    <source>
        <dbReference type="SAM" id="Phobius"/>
    </source>
</evidence>
<dbReference type="KEGG" id="pbor:BSF38_02518"/>
<evidence type="ECO:0000259" key="7">
    <source>
        <dbReference type="Pfam" id="PF04932"/>
    </source>
</evidence>
<accession>A0A1U7CPZ4</accession>
<feature type="domain" description="O-antigen ligase-related" evidence="7">
    <location>
        <begin position="274"/>
        <end position="426"/>
    </location>
</feature>
<feature type="region of interest" description="Disordered" evidence="5">
    <location>
        <begin position="1"/>
        <end position="31"/>
    </location>
</feature>
<evidence type="ECO:0000313" key="9">
    <source>
        <dbReference type="Proteomes" id="UP000186309"/>
    </source>
</evidence>
<evidence type="ECO:0000256" key="4">
    <source>
        <dbReference type="ARBA" id="ARBA00023136"/>
    </source>
</evidence>
<proteinExistence type="predicted"/>
<dbReference type="RefSeq" id="WP_076346054.1">
    <property type="nucleotide sequence ID" value="NZ_CP019082.1"/>
</dbReference>
<gene>
    <name evidence="8" type="ORF">BSF38_02518</name>
</gene>
<dbReference type="InterPro" id="IPR051533">
    <property type="entry name" value="WaaL-like"/>
</dbReference>
<feature type="transmembrane region" description="Helical" evidence="6">
    <location>
        <begin position="234"/>
        <end position="253"/>
    </location>
</feature>
<feature type="transmembrane region" description="Helical" evidence="6">
    <location>
        <begin position="413"/>
        <end position="437"/>
    </location>
</feature>
<dbReference type="InterPro" id="IPR007016">
    <property type="entry name" value="O-antigen_ligase-rel_domated"/>
</dbReference>
<feature type="transmembrane region" description="Helical" evidence="6">
    <location>
        <begin position="490"/>
        <end position="508"/>
    </location>
</feature>
<evidence type="ECO:0000256" key="5">
    <source>
        <dbReference type="SAM" id="MobiDB-lite"/>
    </source>
</evidence>
<keyword evidence="3 6" id="KW-1133">Transmembrane helix</keyword>
<feature type="transmembrane region" description="Helical" evidence="6">
    <location>
        <begin position="160"/>
        <end position="178"/>
    </location>
</feature>
<dbReference type="InterPro" id="IPR011990">
    <property type="entry name" value="TPR-like_helical_dom_sf"/>
</dbReference>
<feature type="transmembrane region" description="Helical" evidence="6">
    <location>
        <begin position="77"/>
        <end position="97"/>
    </location>
</feature>
<dbReference type="EMBL" id="CP019082">
    <property type="protein sequence ID" value="APW61015.1"/>
    <property type="molecule type" value="Genomic_DNA"/>
</dbReference>
<reference evidence="9" key="1">
    <citation type="submission" date="2016-12" db="EMBL/GenBank/DDBJ databases">
        <title>Comparative genomics of four Isosphaeraceae planctomycetes: a common pool of plasmids and glycoside hydrolase genes.</title>
        <authorList>
            <person name="Ivanova A."/>
        </authorList>
    </citation>
    <scope>NUCLEOTIDE SEQUENCE [LARGE SCALE GENOMIC DNA]</scope>
    <source>
        <strain evidence="9">PX4</strain>
    </source>
</reference>
<feature type="transmembrane region" description="Helical" evidence="6">
    <location>
        <begin position="312"/>
        <end position="332"/>
    </location>
</feature>
<keyword evidence="2 6" id="KW-0812">Transmembrane</keyword>
<feature type="transmembrane region" description="Helical" evidence="6">
    <location>
        <begin position="128"/>
        <end position="148"/>
    </location>
</feature>
<protein>
    <recommendedName>
        <fullName evidence="7">O-antigen ligase-related domain-containing protein</fullName>
    </recommendedName>
</protein>
<organism evidence="8 9">
    <name type="scientific">Paludisphaera borealis</name>
    <dbReference type="NCBI Taxonomy" id="1387353"/>
    <lineage>
        <taxon>Bacteria</taxon>
        <taxon>Pseudomonadati</taxon>
        <taxon>Planctomycetota</taxon>
        <taxon>Planctomycetia</taxon>
        <taxon>Isosphaerales</taxon>
        <taxon>Isosphaeraceae</taxon>
        <taxon>Paludisphaera</taxon>
    </lineage>
</organism>
<dbReference type="GO" id="GO:0016020">
    <property type="term" value="C:membrane"/>
    <property type="evidence" value="ECO:0007669"/>
    <property type="project" value="UniProtKB-SubCell"/>
</dbReference>
<feature type="transmembrane region" description="Helical" evidence="6">
    <location>
        <begin position="48"/>
        <end position="65"/>
    </location>
</feature>
<feature type="transmembrane region" description="Helical" evidence="6">
    <location>
        <begin position="274"/>
        <end position="300"/>
    </location>
</feature>
<dbReference type="STRING" id="1387353.BSF38_02518"/>
<feature type="transmembrane region" description="Helical" evidence="6">
    <location>
        <begin position="520"/>
        <end position="552"/>
    </location>
</feature>
<dbReference type="PANTHER" id="PTHR37422:SF13">
    <property type="entry name" value="LIPOPOLYSACCHARIDE BIOSYNTHESIS PROTEIN PA4999-RELATED"/>
    <property type="match status" value="1"/>
</dbReference>
<feature type="transmembrane region" description="Helical" evidence="6">
    <location>
        <begin position="104"/>
        <end position="122"/>
    </location>
</feature>
<name>A0A1U7CPZ4_9BACT</name>
<keyword evidence="4 6" id="KW-0472">Membrane</keyword>
<sequence length="795" mass="86494">MRGARPPKLSNERRGGSRTEGPANSWNDHDHDDKEEAALRLAERTRRLALGLLAALVVARAFWPSEPNLKEGAGAGLVWVVAVFLVGGMALLPSLVTGKFAFRWAPTDAAVIVLTALVAISSRRGVDWRIAINLAWEWVALGIVYLLLRILPRTRGESSALALAFAATAAAVAAYGLFQGAVELPELQNAYRRDPARILAEMKIEPGTPAQQAFESRLIGSNEVYSTFGLPNSLAGFLVGPLVLVLGLALQNLARSGDRGSRWGSLVMAAPPTLLILVCLTLTKSRSAWLGLLVASAILAWRSRRLLPRREFVGLLVAGAVVVVGLTAAGLATKRLDPQVLTQSSMSMRYRLEYWRGAWGVISEGAPSFARALGTYTFWAGVGPGNFGSHYLLHKLPQSSEEIQDPHNLFFEVWATAGVWALIALLTALGSALWFLLKPVADATAEPEPASPDDLPGRSTWLVFAAGMGWVMVILLGRMNLFQDDLLPRWLILGFAWLLAALLLAPLWRRSPMPSFVFGAAAAAIVINLLAAGGIGIPTVALGLWSLIALGLNQRENALSGRLRTVESRLPAFALGVVGAAVAGTFVGYTVPFWQSEAEIAKAEEFIAHRPPDFEKAENAYVRAEQLDHYNARAWVGHAYLQFLAWQSRGAKPEDLRWKTILIQMTKAVEPPRSPDSWTLHSERAGMTRMLLNRVASTLSPRETIQMQAKIVEATRTASRLYPTNAMLRARLAEASAEVSMFKDAVKEADEALRLDVLLAPHPDKRLPAAVRKQLQEKKSEWAEKAKQGGLPATP</sequence>
<dbReference type="Proteomes" id="UP000186309">
    <property type="component" value="Chromosome"/>
</dbReference>
<feature type="compositionally biased region" description="Basic and acidic residues" evidence="5">
    <location>
        <begin position="774"/>
        <end position="787"/>
    </location>
</feature>
<feature type="region of interest" description="Disordered" evidence="5">
    <location>
        <begin position="771"/>
        <end position="795"/>
    </location>
</feature>
<feature type="transmembrane region" description="Helical" evidence="6">
    <location>
        <begin position="572"/>
        <end position="594"/>
    </location>
</feature>
<keyword evidence="9" id="KW-1185">Reference proteome</keyword>
<dbReference type="Pfam" id="PF04932">
    <property type="entry name" value="Wzy_C"/>
    <property type="match status" value="1"/>
</dbReference>